<keyword evidence="4" id="KW-1185">Reference proteome</keyword>
<dbReference type="STRING" id="205917.A0A4Y9YF82"/>
<name>A0A4Y9YF82_9AGAM</name>
<dbReference type="InterPro" id="IPR019339">
    <property type="entry name" value="CIR_N_dom"/>
</dbReference>
<evidence type="ECO:0000256" key="1">
    <source>
        <dbReference type="SAM" id="MobiDB-lite"/>
    </source>
</evidence>
<gene>
    <name evidence="3" type="ORF">EVG20_g7218</name>
</gene>
<feature type="compositionally biased region" description="Low complexity" evidence="1">
    <location>
        <begin position="197"/>
        <end position="216"/>
    </location>
</feature>
<dbReference type="SMART" id="SM01083">
    <property type="entry name" value="Cir_N"/>
    <property type="match status" value="1"/>
</dbReference>
<dbReference type="Proteomes" id="UP000298327">
    <property type="component" value="Unassembled WGS sequence"/>
</dbReference>
<evidence type="ECO:0000259" key="2">
    <source>
        <dbReference type="SMART" id="SM01083"/>
    </source>
</evidence>
<feature type="compositionally biased region" description="Basic and acidic residues" evidence="1">
    <location>
        <begin position="68"/>
        <end position="81"/>
    </location>
</feature>
<dbReference type="OrthoDB" id="2159131at2759"/>
<dbReference type="InterPro" id="IPR039875">
    <property type="entry name" value="LENG1-like"/>
</dbReference>
<dbReference type="AlphaFoldDB" id="A0A4Y9YF82"/>
<reference evidence="3 4" key="1">
    <citation type="submission" date="2019-02" db="EMBL/GenBank/DDBJ databases">
        <title>Genome sequencing of the rare red list fungi Dentipellis fragilis.</title>
        <authorList>
            <person name="Buettner E."/>
            <person name="Kellner H."/>
        </authorList>
    </citation>
    <scope>NUCLEOTIDE SEQUENCE [LARGE SCALE GENOMIC DNA]</scope>
    <source>
        <strain evidence="3 4">DSM 105465</strain>
    </source>
</reference>
<feature type="compositionally biased region" description="Basic and acidic residues" evidence="1">
    <location>
        <begin position="229"/>
        <end position="251"/>
    </location>
</feature>
<feature type="compositionally biased region" description="Basic and acidic residues" evidence="1">
    <location>
        <begin position="269"/>
        <end position="285"/>
    </location>
</feature>
<organism evidence="3 4">
    <name type="scientific">Dentipellis fragilis</name>
    <dbReference type="NCBI Taxonomy" id="205917"/>
    <lineage>
        <taxon>Eukaryota</taxon>
        <taxon>Fungi</taxon>
        <taxon>Dikarya</taxon>
        <taxon>Basidiomycota</taxon>
        <taxon>Agaricomycotina</taxon>
        <taxon>Agaricomycetes</taxon>
        <taxon>Russulales</taxon>
        <taxon>Hericiaceae</taxon>
        <taxon>Dentipellis</taxon>
    </lineage>
</organism>
<evidence type="ECO:0000313" key="4">
    <source>
        <dbReference type="Proteomes" id="UP000298327"/>
    </source>
</evidence>
<evidence type="ECO:0000313" key="3">
    <source>
        <dbReference type="EMBL" id="TFY61015.1"/>
    </source>
</evidence>
<comment type="caution">
    <text evidence="3">The sequence shown here is derived from an EMBL/GenBank/DDBJ whole genome shotgun (WGS) entry which is preliminary data.</text>
</comment>
<protein>
    <recommendedName>
        <fullName evidence="2">CBF1-interacting co-repressor CIR N-terminal domain-containing protein</fullName>
    </recommendedName>
</protein>
<feature type="region of interest" description="Disordered" evidence="1">
    <location>
        <begin position="143"/>
        <end position="312"/>
    </location>
</feature>
<feature type="compositionally biased region" description="Basic and acidic residues" evidence="1">
    <location>
        <begin position="293"/>
        <end position="304"/>
    </location>
</feature>
<proteinExistence type="predicted"/>
<dbReference type="PANTHER" id="PTHR22093:SF0">
    <property type="entry name" value="LEUKOCYTE RECEPTOR CLUSTER MEMBER 1"/>
    <property type="match status" value="1"/>
</dbReference>
<accession>A0A4Y9YF82</accession>
<dbReference type="PANTHER" id="PTHR22093">
    <property type="entry name" value="LEUKOCYTE RECEPTOR CLUSTER LRC MEMBER 1"/>
    <property type="match status" value="1"/>
</dbReference>
<feature type="compositionally biased region" description="Basic and acidic residues" evidence="1">
    <location>
        <begin position="148"/>
        <end position="186"/>
    </location>
</feature>
<feature type="domain" description="CBF1-interacting co-repressor CIR N-terminal" evidence="2">
    <location>
        <begin position="11"/>
        <end position="47"/>
    </location>
</feature>
<dbReference type="EMBL" id="SEOQ01000532">
    <property type="protein sequence ID" value="TFY61015.1"/>
    <property type="molecule type" value="Genomic_DNA"/>
</dbReference>
<feature type="region of interest" description="Disordered" evidence="1">
    <location>
        <begin position="59"/>
        <end position="108"/>
    </location>
</feature>
<sequence length="312" mass="34195">MGKLNIAHHKSYHPYRLDNITRVKRDEEQARLKESEEADRALLADSETRMLALRQRAGLDVAPAQVEDDSKPKPELEHEAESEPGASTSTGTIARLAPPTSSSLSSSGNRHINLFEDLEQQSIAIATRASKKTAAAADAEIGVPLGPTKKDLKPWYSSRKGDVDPADERAKEDGRRRRDLARKSHADPLASIPSHITRPLTSSSRSRPSSSSSSKPTPTPANPDLSARLTRESSERARARALIERKRREMDGSVTATPSTVRGGYGDVFNREDVAAAHRGRDSGRGRGGGGGWKDRGWDEDARTGRRRDARW</sequence>